<dbReference type="GeneID" id="89954144"/>
<dbReference type="EMBL" id="JASEJX010000014">
    <property type="protein sequence ID" value="KAK4515508.1"/>
    <property type="molecule type" value="Genomic_DNA"/>
</dbReference>
<name>A0AAN7DE79_9FUNG</name>
<reference evidence="1 2" key="1">
    <citation type="submission" date="2022-11" db="EMBL/GenBank/DDBJ databases">
        <title>Mucor velutinosus strain NIH1002 WGS.</title>
        <authorList>
            <person name="Subramanian P."/>
            <person name="Mullikin J.C."/>
            <person name="Segre J.A."/>
            <person name="Zelazny A.M."/>
        </authorList>
    </citation>
    <scope>NUCLEOTIDE SEQUENCE [LARGE SCALE GENOMIC DNA]</scope>
    <source>
        <strain evidence="1 2">NIH1002</strain>
    </source>
</reference>
<evidence type="ECO:0000313" key="2">
    <source>
        <dbReference type="Proteomes" id="UP001304243"/>
    </source>
</evidence>
<proteinExistence type="predicted"/>
<dbReference type="Proteomes" id="UP001304243">
    <property type="component" value="Unassembled WGS sequence"/>
</dbReference>
<protein>
    <submittedName>
        <fullName evidence="1">Uncharacterized protein</fullName>
    </submittedName>
</protein>
<organism evidence="1 2">
    <name type="scientific">Mucor velutinosus</name>
    <dbReference type="NCBI Taxonomy" id="708070"/>
    <lineage>
        <taxon>Eukaryota</taxon>
        <taxon>Fungi</taxon>
        <taxon>Fungi incertae sedis</taxon>
        <taxon>Mucoromycota</taxon>
        <taxon>Mucoromycotina</taxon>
        <taxon>Mucoromycetes</taxon>
        <taxon>Mucorales</taxon>
        <taxon>Mucorineae</taxon>
        <taxon>Mucoraceae</taxon>
        <taxon>Mucor</taxon>
    </lineage>
</organism>
<accession>A0AAN7DE79</accession>
<dbReference type="AlphaFoldDB" id="A0AAN7DE79"/>
<sequence length="84" mass="10042">MRNDDPREAIGHKQSIIKHTKQKLFQLIVDSYRLEHRISAKHGILQHKSIPFYQVKQHKEDNRTARHRVNQAEETIMNSIDEMK</sequence>
<evidence type="ECO:0000313" key="1">
    <source>
        <dbReference type="EMBL" id="KAK4515508.1"/>
    </source>
</evidence>
<dbReference type="RefSeq" id="XP_064682174.1">
    <property type="nucleotide sequence ID" value="XM_064829672.1"/>
</dbReference>
<keyword evidence="2" id="KW-1185">Reference proteome</keyword>
<gene>
    <name evidence="1" type="ORF">ATC70_010458</name>
</gene>
<comment type="caution">
    <text evidence="1">The sequence shown here is derived from an EMBL/GenBank/DDBJ whole genome shotgun (WGS) entry which is preliminary data.</text>
</comment>